<dbReference type="NCBIfam" id="TIGR00116">
    <property type="entry name" value="tsf"/>
    <property type="match status" value="1"/>
</dbReference>
<comment type="caution">
    <text evidence="8">The sequence shown here is derived from an EMBL/GenBank/DDBJ whole genome shotgun (WGS) entry which is preliminary data.</text>
</comment>
<dbReference type="Proteomes" id="UP000827092">
    <property type="component" value="Unassembled WGS sequence"/>
</dbReference>
<organism evidence="8 9">
    <name type="scientific">Oedothorax gibbosus</name>
    <dbReference type="NCBI Taxonomy" id="931172"/>
    <lineage>
        <taxon>Eukaryota</taxon>
        <taxon>Metazoa</taxon>
        <taxon>Ecdysozoa</taxon>
        <taxon>Arthropoda</taxon>
        <taxon>Chelicerata</taxon>
        <taxon>Arachnida</taxon>
        <taxon>Araneae</taxon>
        <taxon>Araneomorphae</taxon>
        <taxon>Entelegynae</taxon>
        <taxon>Araneoidea</taxon>
        <taxon>Linyphiidae</taxon>
        <taxon>Erigoninae</taxon>
        <taxon>Oedothorax</taxon>
    </lineage>
</organism>
<accession>A0AAV6VNR1</accession>
<feature type="region of interest" description="Disordered" evidence="6">
    <location>
        <begin position="259"/>
        <end position="296"/>
    </location>
</feature>
<feature type="compositionally biased region" description="Basic and acidic residues" evidence="6">
    <location>
        <begin position="271"/>
        <end position="284"/>
    </location>
</feature>
<evidence type="ECO:0000256" key="2">
    <source>
        <dbReference type="ARBA" id="ARBA00022768"/>
    </source>
</evidence>
<keyword evidence="2 4" id="KW-0251">Elongation factor</keyword>
<dbReference type="PANTHER" id="PTHR11741">
    <property type="entry name" value="ELONGATION FACTOR TS"/>
    <property type="match status" value="1"/>
</dbReference>
<dbReference type="Gene3D" id="1.10.8.10">
    <property type="entry name" value="DNA helicase RuvA subunit, C-terminal domain"/>
    <property type="match status" value="1"/>
</dbReference>
<dbReference type="InterPro" id="IPR036402">
    <property type="entry name" value="EF-Ts_dimer_sf"/>
</dbReference>
<reference evidence="8 9" key="1">
    <citation type="journal article" date="2022" name="Nat. Ecol. Evol.">
        <title>A masculinizing supergene underlies an exaggerated male reproductive morph in a spider.</title>
        <authorList>
            <person name="Hendrickx F."/>
            <person name="De Corte Z."/>
            <person name="Sonet G."/>
            <person name="Van Belleghem S.M."/>
            <person name="Kostlbacher S."/>
            <person name="Vangestel C."/>
        </authorList>
    </citation>
    <scope>NUCLEOTIDE SEQUENCE [LARGE SCALE GENOMIC DNA]</scope>
    <source>
        <strain evidence="8">W744_W776</strain>
    </source>
</reference>
<dbReference type="Pfam" id="PF25025">
    <property type="entry name" value="EF-Ts_N"/>
    <property type="match status" value="1"/>
</dbReference>
<evidence type="ECO:0000313" key="9">
    <source>
        <dbReference type="Proteomes" id="UP000827092"/>
    </source>
</evidence>
<dbReference type="InterPro" id="IPR018101">
    <property type="entry name" value="Transl_elong_Ts_CS"/>
</dbReference>
<comment type="subcellular location">
    <subcellularLocation>
        <location evidence="4">Mitochondrion</location>
    </subcellularLocation>
</comment>
<name>A0AAV6VNR1_9ARAC</name>
<dbReference type="InterPro" id="IPR014039">
    <property type="entry name" value="Transl_elong_EFTs/EF1B_dimer"/>
</dbReference>
<dbReference type="GO" id="GO:0005739">
    <property type="term" value="C:mitochondrion"/>
    <property type="evidence" value="ECO:0007669"/>
    <property type="project" value="UniProtKB-SubCell"/>
</dbReference>
<comment type="function">
    <text evidence="4 5">Associates with the EF-Tu.GDP complex and induces the exchange of GDP to GTP. It remains bound to the aminoacyl-tRNA.EF-Tu.GTP complex up to the GTP hydrolysis stage on the ribosome.</text>
</comment>
<evidence type="ECO:0000256" key="3">
    <source>
        <dbReference type="ARBA" id="ARBA00022917"/>
    </source>
</evidence>
<protein>
    <recommendedName>
        <fullName evidence="4">Elongation factor Ts, mitochondrial</fullName>
        <shortName evidence="4">EF-Ts</shortName>
        <shortName evidence="4">EF-TsMt</shortName>
    </recommendedName>
</protein>
<keyword evidence="9" id="KW-1185">Reference proteome</keyword>
<evidence type="ECO:0000256" key="6">
    <source>
        <dbReference type="SAM" id="MobiDB-lite"/>
    </source>
</evidence>
<comment type="similarity">
    <text evidence="1 4 5">Belongs to the EF-Ts family.</text>
</comment>
<dbReference type="EMBL" id="JAFNEN010000054">
    <property type="protein sequence ID" value="KAG8197544.1"/>
    <property type="molecule type" value="Genomic_DNA"/>
</dbReference>
<evidence type="ECO:0000256" key="4">
    <source>
        <dbReference type="HAMAP-Rule" id="MF_03135"/>
    </source>
</evidence>
<dbReference type="AlphaFoldDB" id="A0AAV6VNR1"/>
<dbReference type="PROSITE" id="PS01127">
    <property type="entry name" value="EF_TS_2"/>
    <property type="match status" value="1"/>
</dbReference>
<keyword evidence="4" id="KW-0496">Mitochondrion</keyword>
<dbReference type="HAMAP" id="MF_00050">
    <property type="entry name" value="EF_Ts"/>
    <property type="match status" value="1"/>
</dbReference>
<proteinExistence type="inferred from homology"/>
<keyword evidence="3 4" id="KW-0648">Protein biosynthesis</keyword>
<dbReference type="GO" id="GO:0003746">
    <property type="term" value="F:translation elongation factor activity"/>
    <property type="evidence" value="ECO:0007669"/>
    <property type="project" value="UniProtKB-UniRule"/>
</dbReference>
<dbReference type="Gene3D" id="3.30.479.20">
    <property type="entry name" value="Elongation factor Ts, dimerisation domain"/>
    <property type="match status" value="2"/>
</dbReference>
<feature type="domain" description="Translation elongation factor EFTs/EF1B dimerisation" evidence="7">
    <location>
        <begin position="91"/>
        <end position="348"/>
    </location>
</feature>
<dbReference type="SUPFAM" id="SSF54713">
    <property type="entry name" value="Elongation factor Ts (EF-Ts), dimerisation domain"/>
    <property type="match status" value="2"/>
</dbReference>
<evidence type="ECO:0000256" key="1">
    <source>
        <dbReference type="ARBA" id="ARBA00005532"/>
    </source>
</evidence>
<dbReference type="InterPro" id="IPR009060">
    <property type="entry name" value="UBA-like_sf"/>
</dbReference>
<dbReference type="SUPFAM" id="SSF46934">
    <property type="entry name" value="UBA-like"/>
    <property type="match status" value="1"/>
</dbReference>
<dbReference type="GO" id="GO:0070125">
    <property type="term" value="P:mitochondrial translational elongation"/>
    <property type="evidence" value="ECO:0007669"/>
    <property type="project" value="TreeGrafter"/>
</dbReference>
<dbReference type="PANTHER" id="PTHR11741:SF0">
    <property type="entry name" value="ELONGATION FACTOR TS, MITOCHONDRIAL"/>
    <property type="match status" value="1"/>
</dbReference>
<gene>
    <name evidence="8" type="ORF">JTE90_007280</name>
</gene>
<dbReference type="Pfam" id="PF00889">
    <property type="entry name" value="EF_TS"/>
    <property type="match status" value="1"/>
</dbReference>
<evidence type="ECO:0000256" key="5">
    <source>
        <dbReference type="RuleBase" id="RU000642"/>
    </source>
</evidence>
<dbReference type="InterPro" id="IPR001816">
    <property type="entry name" value="Transl_elong_EFTs/EF1B"/>
</dbReference>
<evidence type="ECO:0000259" key="7">
    <source>
        <dbReference type="Pfam" id="PF00889"/>
    </source>
</evidence>
<sequence>MIGVFSRRFFHTSRAHLTTARSSALGKLRKSTGYSVSNCKRAVELFPDDIVKAEAWLHEEAKQKGWSKWAKVQTRTATQGVVGVFSTDKIGVMLEVNCETDFVAKNVDFHKFVENVLYGCMSHIGSLSSSEAVAKAVLDENQLNKIEHNSSTLGELVIDAFTKFNEKTVLKRAVCFKVKDDIKLSAVSHPSTSCPTLNGATLGKYGTILAYKNNNPEQEPEKELSLNLCHHIIGMNPSSIGELSEQDILNFTKKANSEVEETSETAQEIECSEKQETTVEDQNKPVENSEDAEDAVEGHETLNANVKDTEETRLLFQDFLLDSSVTVGETLYKTGVEIVEFERFECGETQIDEVKQQAASVGI</sequence>
<evidence type="ECO:0000313" key="8">
    <source>
        <dbReference type="EMBL" id="KAG8197544.1"/>
    </source>
</evidence>